<dbReference type="EMBL" id="JAJFZT010000007">
    <property type="protein sequence ID" value="MCC3273449.1"/>
    <property type="molecule type" value="Genomic_DNA"/>
</dbReference>
<evidence type="ECO:0000313" key="2">
    <source>
        <dbReference type="EMBL" id="UON92577.1"/>
    </source>
</evidence>
<dbReference type="AlphaFoldDB" id="A0A9X1SC28"/>
<keyword evidence="3" id="KW-1185">Reference proteome</keyword>
<dbReference type="EMBL" id="CP094984">
    <property type="protein sequence ID" value="UON92577.1"/>
    <property type="molecule type" value="Genomic_DNA"/>
</dbReference>
<dbReference type="PANTHER" id="PTHR41913:SF1">
    <property type="entry name" value="DUF1684 DOMAIN-CONTAINING PROTEIN"/>
    <property type="match status" value="1"/>
</dbReference>
<dbReference type="Proteomes" id="UP000829758">
    <property type="component" value="Chromosome"/>
</dbReference>
<dbReference type="RefSeq" id="WP_227929217.1">
    <property type="nucleotide sequence ID" value="NZ_CP094984.1"/>
</dbReference>
<evidence type="ECO:0000313" key="3">
    <source>
        <dbReference type="Proteomes" id="UP000829758"/>
    </source>
</evidence>
<accession>A0A9X1SC28</accession>
<protein>
    <submittedName>
        <fullName evidence="1">DUF1684 domain-containing protein</fullName>
    </submittedName>
</protein>
<name>A0A9X1SC28_9MICC</name>
<reference evidence="1" key="1">
    <citation type="submission" date="2021-10" db="EMBL/GenBank/DDBJ databases">
        <title>Novel species in genus Arthrobacter.</title>
        <authorList>
            <person name="Liu Y."/>
        </authorList>
    </citation>
    <scope>NUCLEOTIDE SEQUENCE</scope>
    <source>
        <strain evidence="1">Zg-Y462</strain>
        <strain evidence="3">zg-Y462</strain>
    </source>
</reference>
<evidence type="ECO:0000313" key="1">
    <source>
        <dbReference type="EMBL" id="MCC3273449.1"/>
    </source>
</evidence>
<sequence length="277" mass="29635">MDQTEAATARREWEMFRQRREADLKQDHGWLSLTGFHWLPDSPAALGTLPGLWSATGDQAALAARPGDGVAFVETGRPVDGLFTASLDDEESLLWVRYGGPDGHRVVVELARRGGRYAVRPRDAESPVAVSFSSVPVYDYAPGWVLPGRFEPYPRPVDVAIHTAHPQVPGTQRSVGEVVFSLPGAAAELRLQVSAAGPGRLNLTFHDETNGAATAGWRSLTFPAPNGGAAAGPLVLDFNRAVNYPSAFTEFGTCPMPVEGNRIPAAVEAGEKRPDAA</sequence>
<proteinExistence type="predicted"/>
<organism evidence="1 4">
    <name type="scientific">Arthrobacter zhangbolii</name>
    <dbReference type="NCBI Taxonomy" id="2886936"/>
    <lineage>
        <taxon>Bacteria</taxon>
        <taxon>Bacillati</taxon>
        <taxon>Actinomycetota</taxon>
        <taxon>Actinomycetes</taxon>
        <taxon>Micrococcales</taxon>
        <taxon>Micrococcaceae</taxon>
        <taxon>Arthrobacter</taxon>
    </lineage>
</organism>
<dbReference type="PANTHER" id="PTHR41913">
    <property type="entry name" value="DUF1684 DOMAIN-CONTAINING PROTEIN"/>
    <property type="match status" value="1"/>
</dbReference>
<evidence type="ECO:0000313" key="4">
    <source>
        <dbReference type="Proteomes" id="UP001155145"/>
    </source>
</evidence>
<dbReference type="Proteomes" id="UP001155145">
    <property type="component" value="Unassembled WGS sequence"/>
</dbReference>
<dbReference type="Pfam" id="PF07920">
    <property type="entry name" value="DUF1684"/>
    <property type="match status" value="1"/>
</dbReference>
<gene>
    <name evidence="1" type="ORF">LJ755_11985</name>
    <name evidence="2" type="ORF">MUK71_02720</name>
</gene>
<dbReference type="InterPro" id="IPR012467">
    <property type="entry name" value="DUF1684"/>
</dbReference>